<comment type="caution">
    <text evidence="1">The sequence shown here is derived from an EMBL/GenBank/DDBJ whole genome shotgun (WGS) entry which is preliminary data.</text>
</comment>
<evidence type="ECO:0000313" key="2">
    <source>
        <dbReference type="Proteomes" id="UP000034448"/>
    </source>
</evidence>
<organism evidence="1 2">
    <name type="scientific">Candidatus Daviesbacteria bacterium GW2011_GWA1_36_8</name>
    <dbReference type="NCBI Taxonomy" id="1618417"/>
    <lineage>
        <taxon>Bacteria</taxon>
        <taxon>Candidatus Daviesiibacteriota</taxon>
    </lineage>
</organism>
<dbReference type="EMBL" id="LBSJ01000048">
    <property type="protein sequence ID" value="KKQ13603.1"/>
    <property type="molecule type" value="Genomic_DNA"/>
</dbReference>
<sequence>MIYVILFIAVLVISFFLAYRSMSSFQQYPSKLQSYSLYLIKNIKELNLDTLEKLHNLSLSSQHQFSLEVLFKGNQAALALYAPATFAQATQLQLLEIEDYLESNSLNLPANKTTVNEIYGWVIAPKNNPKKILNVSQDFLRMIDLEASQKFFWQMVLLAVKNGQSKQYQATIRVMVAESDPIKRVELAKAMDREIEQHTGLVKNPKASSASFVFEAYSKRTLVPKEVSPFILQIEEVFNLLGKLTH</sequence>
<gene>
    <name evidence="1" type="ORF">US28_C0048G0006</name>
</gene>
<accession>A0A0G0F2Z9</accession>
<dbReference type="Proteomes" id="UP000034448">
    <property type="component" value="Unassembled WGS sequence"/>
</dbReference>
<evidence type="ECO:0000313" key="1">
    <source>
        <dbReference type="EMBL" id="KKQ13603.1"/>
    </source>
</evidence>
<name>A0A0G0F2Z9_9BACT</name>
<reference evidence="1 2" key="1">
    <citation type="journal article" date="2015" name="Nature">
        <title>rRNA introns, odd ribosomes, and small enigmatic genomes across a large radiation of phyla.</title>
        <authorList>
            <person name="Brown C.T."/>
            <person name="Hug L.A."/>
            <person name="Thomas B.C."/>
            <person name="Sharon I."/>
            <person name="Castelle C.J."/>
            <person name="Singh A."/>
            <person name="Wilkins M.J."/>
            <person name="Williams K.H."/>
            <person name="Banfield J.F."/>
        </authorList>
    </citation>
    <scope>NUCLEOTIDE SEQUENCE [LARGE SCALE GENOMIC DNA]</scope>
</reference>
<protein>
    <submittedName>
        <fullName evidence="1">Uncharacterized protein</fullName>
    </submittedName>
</protein>
<proteinExistence type="predicted"/>
<dbReference type="AlphaFoldDB" id="A0A0G0F2Z9"/>